<accession>A0A2A2KAE6</accession>
<evidence type="ECO:0000256" key="1">
    <source>
        <dbReference type="SAM" id="MobiDB-lite"/>
    </source>
</evidence>
<proteinExistence type="predicted"/>
<reference evidence="2 3" key="1">
    <citation type="journal article" date="2017" name="Curr. Biol.">
        <title>Genome architecture and evolution of a unichromosomal asexual nematode.</title>
        <authorList>
            <person name="Fradin H."/>
            <person name="Zegar C."/>
            <person name="Gutwein M."/>
            <person name="Lucas J."/>
            <person name="Kovtun M."/>
            <person name="Corcoran D."/>
            <person name="Baugh L.R."/>
            <person name="Kiontke K."/>
            <person name="Gunsalus K."/>
            <person name="Fitch D.H."/>
            <person name="Piano F."/>
        </authorList>
    </citation>
    <scope>NUCLEOTIDE SEQUENCE [LARGE SCALE GENOMIC DNA]</scope>
    <source>
        <strain evidence="2">PF1309</strain>
    </source>
</reference>
<feature type="region of interest" description="Disordered" evidence="1">
    <location>
        <begin position="39"/>
        <end position="65"/>
    </location>
</feature>
<keyword evidence="3" id="KW-1185">Reference proteome</keyword>
<dbReference type="AlphaFoldDB" id="A0A2A2KAE6"/>
<gene>
    <name evidence="2" type="ORF">WR25_09836</name>
</gene>
<sequence>MAAAWSQGLGGTAAVVAGAGGWRWHAVTNSARGGAPVVAGAEQAPAPGDPALPGTDRWPPAAGSPNAAVTVQHVVGGHGTGGGASRPRTTTCRTTACRIPAYRAVQRGRLSM</sequence>
<comment type="caution">
    <text evidence="2">The sequence shown here is derived from an EMBL/GenBank/DDBJ whole genome shotgun (WGS) entry which is preliminary data.</text>
</comment>
<organism evidence="2 3">
    <name type="scientific">Diploscapter pachys</name>
    <dbReference type="NCBI Taxonomy" id="2018661"/>
    <lineage>
        <taxon>Eukaryota</taxon>
        <taxon>Metazoa</taxon>
        <taxon>Ecdysozoa</taxon>
        <taxon>Nematoda</taxon>
        <taxon>Chromadorea</taxon>
        <taxon>Rhabditida</taxon>
        <taxon>Rhabditina</taxon>
        <taxon>Rhabditomorpha</taxon>
        <taxon>Rhabditoidea</taxon>
        <taxon>Rhabditidae</taxon>
        <taxon>Diploscapter</taxon>
    </lineage>
</organism>
<evidence type="ECO:0000313" key="2">
    <source>
        <dbReference type="EMBL" id="PAV70907.1"/>
    </source>
</evidence>
<dbReference type="Proteomes" id="UP000218231">
    <property type="component" value="Unassembled WGS sequence"/>
</dbReference>
<dbReference type="EMBL" id="LIAE01009165">
    <property type="protein sequence ID" value="PAV70907.1"/>
    <property type="molecule type" value="Genomic_DNA"/>
</dbReference>
<evidence type="ECO:0000313" key="3">
    <source>
        <dbReference type="Proteomes" id="UP000218231"/>
    </source>
</evidence>
<name>A0A2A2KAE6_9BILA</name>
<protein>
    <submittedName>
        <fullName evidence="2">Uncharacterized protein</fullName>
    </submittedName>
</protein>